<dbReference type="InterPro" id="IPR046149">
    <property type="entry name" value="DUF6151"/>
</dbReference>
<gene>
    <name evidence="1" type="ORF">CK625_13230</name>
</gene>
<dbReference type="SUPFAM" id="SSF51316">
    <property type="entry name" value="Mss4-like"/>
    <property type="match status" value="1"/>
</dbReference>
<dbReference type="EMBL" id="NSJB01000017">
    <property type="protein sequence ID" value="PAT33913.1"/>
    <property type="molecule type" value="Genomic_DNA"/>
</dbReference>
<evidence type="ECO:0000313" key="1">
    <source>
        <dbReference type="EMBL" id="PAT33913.1"/>
    </source>
</evidence>
<reference evidence="1 2" key="1">
    <citation type="submission" date="2017-08" db="EMBL/GenBank/DDBJ databases">
        <title>WGS of Clinical strains of the CDC Group NO-1 linked to zoonotic infections in humans.</title>
        <authorList>
            <person name="Bernier A.-M."/>
            <person name="Bernard K."/>
        </authorList>
    </citation>
    <scope>NUCLEOTIDE SEQUENCE [LARGE SCALE GENOMIC DNA]</scope>
    <source>
        <strain evidence="1 2">NML00-0135</strain>
    </source>
</reference>
<accession>A0A2A2A7Y4</accession>
<dbReference type="RefSeq" id="WP_095540800.1">
    <property type="nucleotide sequence ID" value="NZ_NSJB01000017.1"/>
</dbReference>
<keyword evidence="2" id="KW-1185">Reference proteome</keyword>
<dbReference type="InterPro" id="IPR011057">
    <property type="entry name" value="Mss4-like_sf"/>
</dbReference>
<evidence type="ECO:0008006" key="3">
    <source>
        <dbReference type="Google" id="ProtNLM"/>
    </source>
</evidence>
<proteinExistence type="predicted"/>
<comment type="caution">
    <text evidence="1">The sequence shown here is derived from an EMBL/GenBank/DDBJ whole genome shotgun (WGS) entry which is preliminary data.</text>
</comment>
<name>A0A2A2A7Y4_9BURK</name>
<dbReference type="AlphaFoldDB" id="A0A2A2A7Y4"/>
<organism evidence="1 2">
    <name type="scientific">Vandammella animalimorsus</name>
    <dbReference type="NCBI Taxonomy" id="2029117"/>
    <lineage>
        <taxon>Bacteria</taxon>
        <taxon>Pseudomonadati</taxon>
        <taxon>Pseudomonadota</taxon>
        <taxon>Betaproteobacteria</taxon>
        <taxon>Burkholderiales</taxon>
        <taxon>Comamonadaceae</taxon>
        <taxon>Vandammella</taxon>
    </lineage>
</organism>
<sequence length="178" mass="19720">MTPSTPLACRCGKTQMEVIGAPFMVTECLCNSCRAAAGRLGKLPQAQNLLTPLGATATAMYRKDRVRFVEGFDRLAEFRLTDDSGTRRVVAICCNTPLFMELKGAHWLDIYLYLWPADSRPKPQMRTMTSDLADASALPDDLPNLPKQSLAFYARLLGAWIGMGFKNPPIAIKEQLHV</sequence>
<evidence type="ECO:0000313" key="2">
    <source>
        <dbReference type="Proteomes" id="UP000218054"/>
    </source>
</evidence>
<protein>
    <recommendedName>
        <fullName evidence="3">CENP-V/GFA domain-containing protein</fullName>
    </recommendedName>
</protein>
<dbReference type="Gene3D" id="3.90.1590.10">
    <property type="entry name" value="glutathione-dependent formaldehyde- activating enzyme (gfa)"/>
    <property type="match status" value="1"/>
</dbReference>
<dbReference type="Proteomes" id="UP000218054">
    <property type="component" value="Unassembled WGS sequence"/>
</dbReference>
<dbReference type="Pfam" id="PF19648">
    <property type="entry name" value="DUF6151"/>
    <property type="match status" value="1"/>
</dbReference>